<comment type="caution">
    <text evidence="3">The sequence shown here is derived from an EMBL/GenBank/DDBJ whole genome shotgun (WGS) entry which is preliminary data.</text>
</comment>
<comment type="similarity">
    <text evidence="1">Belongs to the complex I subunit 6 family.</text>
</comment>
<keyword evidence="1" id="KW-0472">Membrane</keyword>
<comment type="catalytic activity">
    <reaction evidence="1">
        <text>a quinone + NADH + 5 H(+)(in) = a quinol + NAD(+) + 4 H(+)(out)</text>
        <dbReference type="Rhea" id="RHEA:57888"/>
        <dbReference type="ChEBI" id="CHEBI:15378"/>
        <dbReference type="ChEBI" id="CHEBI:24646"/>
        <dbReference type="ChEBI" id="CHEBI:57540"/>
        <dbReference type="ChEBI" id="CHEBI:57945"/>
        <dbReference type="ChEBI" id="CHEBI:132124"/>
    </reaction>
</comment>
<feature type="transmembrane region" description="Helical" evidence="1">
    <location>
        <begin position="110"/>
        <end position="128"/>
    </location>
</feature>
<reference evidence="4" key="1">
    <citation type="journal article" date="2019" name="Int. J. Syst. Evol. Microbiol.">
        <title>The Global Catalogue of Microorganisms (GCM) 10K type strain sequencing project: providing services to taxonomists for standard genome sequencing and annotation.</title>
        <authorList>
            <consortium name="The Broad Institute Genomics Platform"/>
            <consortium name="The Broad Institute Genome Sequencing Center for Infectious Disease"/>
            <person name="Wu L."/>
            <person name="Ma J."/>
        </authorList>
    </citation>
    <scope>NUCLEOTIDE SEQUENCE [LARGE SCALE GENOMIC DNA]</scope>
    <source>
        <strain evidence="4">JCM 17979</strain>
    </source>
</reference>
<accession>A0ABP9BK36</accession>
<dbReference type="InterPro" id="IPR001457">
    <property type="entry name" value="NADH_UbQ/plastoQ_OxRdtase_su6"/>
</dbReference>
<evidence type="ECO:0000313" key="3">
    <source>
        <dbReference type="EMBL" id="GAA4795667.1"/>
    </source>
</evidence>
<feature type="transmembrane region" description="Helical" evidence="1">
    <location>
        <begin position="168"/>
        <end position="186"/>
    </location>
</feature>
<feature type="transmembrane region" description="Helical" evidence="1">
    <location>
        <begin position="70"/>
        <end position="90"/>
    </location>
</feature>
<sequence>MSALLAAAPLTGGGEMSTGESVVFWILGPVALAGGLGMIFSRNAVHSALWLVLTMLSLGVLYMVQQAPFLGFTQIIVYTGAIMMLFVFVLMMVGRDASDSVVEVLRGQRLAAAVLGVGLGGLAVAAVAETLTTVGPVGLGPGYGPEARGNVQALGTSIFRDYLLPFELTSALLITAAVGAMVYTFAGRARRATPSQKERVVERLRGPLSGYGSRSGPGVFATADSVATPALLPDGSVAPASLSSIIEATRRERLDTDIADVRSDTGPASGVDARALTGHADGDGDRVGSTHDRLGEDESEGAR</sequence>
<feature type="transmembrane region" description="Helical" evidence="1">
    <location>
        <begin position="22"/>
        <end position="40"/>
    </location>
</feature>
<dbReference type="PANTHER" id="PTHR33269">
    <property type="entry name" value="NADH-UBIQUINONE OXIDOREDUCTASE CHAIN 6"/>
    <property type="match status" value="1"/>
</dbReference>
<feature type="compositionally biased region" description="Basic and acidic residues" evidence="2">
    <location>
        <begin position="280"/>
        <end position="303"/>
    </location>
</feature>
<dbReference type="NCBIfam" id="NF005165">
    <property type="entry name" value="PRK06638.1-5"/>
    <property type="match status" value="1"/>
</dbReference>
<dbReference type="Pfam" id="PF00499">
    <property type="entry name" value="Oxidored_q3"/>
    <property type="match status" value="1"/>
</dbReference>
<organism evidence="3 4">
    <name type="scientific">Actinomycetospora chlora</name>
    <dbReference type="NCBI Taxonomy" id="663608"/>
    <lineage>
        <taxon>Bacteria</taxon>
        <taxon>Bacillati</taxon>
        <taxon>Actinomycetota</taxon>
        <taxon>Actinomycetes</taxon>
        <taxon>Pseudonocardiales</taxon>
        <taxon>Pseudonocardiaceae</taxon>
        <taxon>Actinomycetospora</taxon>
    </lineage>
</organism>
<protein>
    <recommendedName>
        <fullName evidence="1">NADH-quinone oxidoreductase subunit J</fullName>
        <ecNumber evidence="1">7.1.1.-</ecNumber>
    </recommendedName>
</protein>
<dbReference type="InterPro" id="IPR042106">
    <property type="entry name" value="Nuo/plastoQ_OxRdtase_6_NuoJ"/>
</dbReference>
<keyword evidence="1" id="KW-0812">Transmembrane</keyword>
<evidence type="ECO:0000313" key="4">
    <source>
        <dbReference type="Proteomes" id="UP001500928"/>
    </source>
</evidence>
<keyword evidence="1" id="KW-0874">Quinone</keyword>
<dbReference type="PANTHER" id="PTHR33269:SF19">
    <property type="entry name" value="NADH-QUINONE OXIDOREDUCTASE SUBUNIT J"/>
    <property type="match status" value="1"/>
</dbReference>
<dbReference type="Gene3D" id="1.20.120.1200">
    <property type="entry name" value="NADH-ubiquinone/plastoquinone oxidoreductase chain 6, subunit NuoJ"/>
    <property type="match status" value="1"/>
</dbReference>
<evidence type="ECO:0000256" key="1">
    <source>
        <dbReference type="RuleBase" id="RU004429"/>
    </source>
</evidence>
<keyword evidence="1" id="KW-0520">NAD</keyword>
<keyword evidence="1" id="KW-1003">Cell membrane</keyword>
<dbReference type="Proteomes" id="UP001500928">
    <property type="component" value="Unassembled WGS sequence"/>
</dbReference>
<proteinExistence type="inferred from homology"/>
<dbReference type="EMBL" id="BAABHO010000028">
    <property type="protein sequence ID" value="GAA4795667.1"/>
    <property type="molecule type" value="Genomic_DNA"/>
</dbReference>
<dbReference type="EC" id="7.1.1.-" evidence="1"/>
<feature type="transmembrane region" description="Helical" evidence="1">
    <location>
        <begin position="47"/>
        <end position="64"/>
    </location>
</feature>
<comment type="subcellular location">
    <subcellularLocation>
        <location evidence="1">Cell membrane</location>
        <topology evidence="1">Multi-pass membrane protein</topology>
    </subcellularLocation>
</comment>
<gene>
    <name evidence="3" type="ORF">GCM10023200_34640</name>
</gene>
<name>A0ABP9BK36_9PSEU</name>
<feature type="region of interest" description="Disordered" evidence="2">
    <location>
        <begin position="257"/>
        <end position="303"/>
    </location>
</feature>
<keyword evidence="4" id="KW-1185">Reference proteome</keyword>
<keyword evidence="1" id="KW-1133">Transmembrane helix</keyword>
<evidence type="ECO:0000256" key="2">
    <source>
        <dbReference type="SAM" id="MobiDB-lite"/>
    </source>
</evidence>
<comment type="function">
    <text evidence="1">NDH-1 shuttles electrons from NADH, via FMN and iron-sulfur (Fe-S) centers, to quinones in the respiratory chain. Couples the redox reaction to proton translocation (for every two electrons transferred, four hydrogen ions are translocated across the cytoplasmic membrane), and thus conserves the redox energy in a proton gradient.</text>
</comment>